<dbReference type="InterPro" id="IPR041698">
    <property type="entry name" value="Methyltransf_25"/>
</dbReference>
<dbReference type="CDD" id="cd02440">
    <property type="entry name" value="AdoMet_MTases"/>
    <property type="match status" value="1"/>
</dbReference>
<dbReference type="GO" id="GO:0008168">
    <property type="term" value="F:methyltransferase activity"/>
    <property type="evidence" value="ECO:0007669"/>
    <property type="project" value="UniProtKB-KW"/>
</dbReference>
<keyword evidence="3" id="KW-0949">S-adenosyl-L-methionine</keyword>
<dbReference type="EC" id="2.1.-.-" evidence="5"/>
<dbReference type="GO" id="GO:0032259">
    <property type="term" value="P:methylation"/>
    <property type="evidence" value="ECO:0007669"/>
    <property type="project" value="UniProtKB-KW"/>
</dbReference>
<evidence type="ECO:0000259" key="4">
    <source>
        <dbReference type="Pfam" id="PF13649"/>
    </source>
</evidence>
<dbReference type="Gene3D" id="3.40.50.150">
    <property type="entry name" value="Vaccinia Virus protein VP39"/>
    <property type="match status" value="1"/>
</dbReference>
<dbReference type="InterPro" id="IPR029063">
    <property type="entry name" value="SAM-dependent_MTases_sf"/>
</dbReference>
<comment type="caution">
    <text evidence="5">The sequence shown here is derived from an EMBL/GenBank/DDBJ whole genome shotgun (WGS) entry which is preliminary data.</text>
</comment>
<evidence type="ECO:0000256" key="3">
    <source>
        <dbReference type="ARBA" id="ARBA00022691"/>
    </source>
</evidence>
<organism evidence="5 6">
    <name type="scientific">Streptomyces hesseae</name>
    <dbReference type="NCBI Taxonomy" id="3075519"/>
    <lineage>
        <taxon>Bacteria</taxon>
        <taxon>Bacillati</taxon>
        <taxon>Actinomycetota</taxon>
        <taxon>Actinomycetes</taxon>
        <taxon>Kitasatosporales</taxon>
        <taxon>Streptomycetaceae</taxon>
        <taxon>Streptomyces</taxon>
    </lineage>
</organism>
<dbReference type="PANTHER" id="PTHR43464">
    <property type="entry name" value="METHYLTRANSFERASE"/>
    <property type="match status" value="1"/>
</dbReference>
<evidence type="ECO:0000256" key="1">
    <source>
        <dbReference type="ARBA" id="ARBA00022603"/>
    </source>
</evidence>
<accession>A0ABU2SIT3</accession>
<dbReference type="Proteomes" id="UP001180531">
    <property type="component" value="Unassembled WGS sequence"/>
</dbReference>
<protein>
    <submittedName>
        <fullName evidence="5">Class I SAM-dependent methyltransferase</fullName>
        <ecNumber evidence="5">2.1.-.-</ecNumber>
    </submittedName>
</protein>
<keyword evidence="1 5" id="KW-0489">Methyltransferase</keyword>
<dbReference type="EMBL" id="JAVRFI010000001">
    <property type="protein sequence ID" value="MDT0447675.1"/>
    <property type="molecule type" value="Genomic_DNA"/>
</dbReference>
<evidence type="ECO:0000313" key="5">
    <source>
        <dbReference type="EMBL" id="MDT0447675.1"/>
    </source>
</evidence>
<evidence type="ECO:0000313" key="6">
    <source>
        <dbReference type="Proteomes" id="UP001180531"/>
    </source>
</evidence>
<dbReference type="RefSeq" id="WP_311607052.1">
    <property type="nucleotide sequence ID" value="NZ_JAVRFI010000001.1"/>
</dbReference>
<dbReference type="SUPFAM" id="SSF53335">
    <property type="entry name" value="S-adenosyl-L-methionine-dependent methyltransferases"/>
    <property type="match status" value="1"/>
</dbReference>
<name>A0ABU2SIT3_9ACTN</name>
<proteinExistence type="predicted"/>
<evidence type="ECO:0000256" key="2">
    <source>
        <dbReference type="ARBA" id="ARBA00022679"/>
    </source>
</evidence>
<gene>
    <name evidence="5" type="ORF">RM609_00940</name>
</gene>
<keyword evidence="2 5" id="KW-0808">Transferase</keyword>
<feature type="domain" description="Methyltransferase" evidence="4">
    <location>
        <begin position="61"/>
        <end position="154"/>
    </location>
</feature>
<dbReference type="Pfam" id="PF13649">
    <property type="entry name" value="Methyltransf_25"/>
    <property type="match status" value="1"/>
</dbReference>
<reference evidence="5" key="1">
    <citation type="submission" date="2024-05" db="EMBL/GenBank/DDBJ databases">
        <title>30 novel species of actinomycetes from the DSMZ collection.</title>
        <authorList>
            <person name="Nouioui I."/>
        </authorList>
    </citation>
    <scope>NUCLEOTIDE SEQUENCE</scope>
    <source>
        <strain evidence="5">DSM 40473</strain>
    </source>
</reference>
<sequence>MSISEHQHQHQHQHRTEDVDADVDVAEYWERRYQERERVWSGRANPVLVDVVEPLPAGTALDLGCGEGADAVWLARRGWRVTAADVSATALDRALGHAADAGVADRIDFQRHDLARTLPDGSFDLVSAQFFQSNVELPRERILRAVAEKVAPGGLLLVVTHATVPPWSWHPHEDAAVPTPEEELAALGLAPDGWHPERLDTPARHVTGPEGRTATVTDNVIALRRAAR</sequence>
<dbReference type="PANTHER" id="PTHR43464:SF19">
    <property type="entry name" value="UBIQUINONE BIOSYNTHESIS O-METHYLTRANSFERASE, MITOCHONDRIAL"/>
    <property type="match status" value="1"/>
</dbReference>
<keyword evidence="6" id="KW-1185">Reference proteome</keyword>